<name>A0A3L6T2R9_PANMI</name>
<reference evidence="2" key="1">
    <citation type="journal article" date="2019" name="Nat. Commun.">
        <title>The genome of broomcorn millet.</title>
        <authorList>
            <person name="Zou C."/>
            <person name="Miki D."/>
            <person name="Li D."/>
            <person name="Tang Q."/>
            <person name="Xiao L."/>
            <person name="Rajput S."/>
            <person name="Deng P."/>
            <person name="Jia W."/>
            <person name="Huang R."/>
            <person name="Zhang M."/>
            <person name="Sun Y."/>
            <person name="Hu J."/>
            <person name="Fu X."/>
            <person name="Schnable P.S."/>
            <person name="Li F."/>
            <person name="Zhang H."/>
            <person name="Feng B."/>
            <person name="Zhu X."/>
            <person name="Liu R."/>
            <person name="Schnable J.C."/>
            <person name="Zhu J.-K."/>
            <person name="Zhang H."/>
        </authorList>
    </citation>
    <scope>NUCLEOTIDE SEQUENCE [LARGE SCALE GENOMIC DNA]</scope>
</reference>
<evidence type="ECO:0000313" key="2">
    <source>
        <dbReference type="Proteomes" id="UP000275267"/>
    </source>
</evidence>
<protein>
    <submittedName>
        <fullName evidence="1">Heavy metal-associated isoprenylated plant protein 26-like</fullName>
    </submittedName>
</protein>
<proteinExistence type="predicted"/>
<dbReference type="AlphaFoldDB" id="A0A3L6T2R9"/>
<keyword evidence="2" id="KW-1185">Reference proteome</keyword>
<organism evidence="1 2">
    <name type="scientific">Panicum miliaceum</name>
    <name type="common">Proso millet</name>
    <name type="synonym">Broomcorn millet</name>
    <dbReference type="NCBI Taxonomy" id="4540"/>
    <lineage>
        <taxon>Eukaryota</taxon>
        <taxon>Viridiplantae</taxon>
        <taxon>Streptophyta</taxon>
        <taxon>Embryophyta</taxon>
        <taxon>Tracheophyta</taxon>
        <taxon>Spermatophyta</taxon>
        <taxon>Magnoliopsida</taxon>
        <taxon>Liliopsida</taxon>
        <taxon>Poales</taxon>
        <taxon>Poaceae</taxon>
        <taxon>PACMAD clade</taxon>
        <taxon>Panicoideae</taxon>
        <taxon>Panicodae</taxon>
        <taxon>Paniceae</taxon>
        <taxon>Panicinae</taxon>
        <taxon>Panicum</taxon>
        <taxon>Panicum sect. Panicum</taxon>
    </lineage>
</organism>
<comment type="caution">
    <text evidence="1">The sequence shown here is derived from an EMBL/GenBank/DDBJ whole genome shotgun (WGS) entry which is preliminary data.</text>
</comment>
<accession>A0A3L6T2R9</accession>
<dbReference type="EMBL" id="PQIB02000003">
    <property type="protein sequence ID" value="RLN31010.1"/>
    <property type="molecule type" value="Genomic_DNA"/>
</dbReference>
<sequence length="99" mass="10382">MAGRGLRLMRSNGAGEAALWCRAGGCVCGWRLRARRRPANLLPPYAAVARPYAPGAYDRREPPGYVSAAAVADPGAALLARASSTEAGFPLLAKLTTKE</sequence>
<dbReference type="Proteomes" id="UP000275267">
    <property type="component" value="Unassembled WGS sequence"/>
</dbReference>
<gene>
    <name evidence="1" type="ORF">C2845_PM05G23100</name>
</gene>
<evidence type="ECO:0000313" key="1">
    <source>
        <dbReference type="EMBL" id="RLN31010.1"/>
    </source>
</evidence>
<dbReference type="STRING" id="4540.A0A3L6T2R9"/>